<reference evidence="2" key="1">
    <citation type="submission" date="2023-03" db="EMBL/GenBank/DDBJ databases">
        <authorList>
            <person name="Julca I."/>
        </authorList>
    </citation>
    <scope>NUCLEOTIDE SEQUENCE</scope>
</reference>
<name>A0AAV1E7J0_OLDCO</name>
<dbReference type="AlphaFoldDB" id="A0AAV1E7J0"/>
<dbReference type="Proteomes" id="UP001161247">
    <property type="component" value="Chromosome 8"/>
</dbReference>
<sequence length="191" mass="22211">MIPVWMQFPKLQLRYWTSRILSRIASLLGNPLEMDEMTTMGNRTGYSRVLAEMKINETMPEEVWFDDENGVVQQQKVKYEWNPVKCLNCKGYGHESTVYRKPQAKAWKGKRAEGQTDKEIPTEATIMAKGDLDQTEKQQEFTKTENSQKRNNVDTDQSEQDITEGSLVMQEKVLKKPMQEAECLERVRIVT</sequence>
<feature type="compositionally biased region" description="Basic and acidic residues" evidence="1">
    <location>
        <begin position="130"/>
        <end position="153"/>
    </location>
</feature>
<organism evidence="2 3">
    <name type="scientific">Oldenlandia corymbosa var. corymbosa</name>
    <dbReference type="NCBI Taxonomy" id="529605"/>
    <lineage>
        <taxon>Eukaryota</taxon>
        <taxon>Viridiplantae</taxon>
        <taxon>Streptophyta</taxon>
        <taxon>Embryophyta</taxon>
        <taxon>Tracheophyta</taxon>
        <taxon>Spermatophyta</taxon>
        <taxon>Magnoliopsida</taxon>
        <taxon>eudicotyledons</taxon>
        <taxon>Gunneridae</taxon>
        <taxon>Pentapetalae</taxon>
        <taxon>asterids</taxon>
        <taxon>lamiids</taxon>
        <taxon>Gentianales</taxon>
        <taxon>Rubiaceae</taxon>
        <taxon>Rubioideae</taxon>
        <taxon>Spermacoceae</taxon>
        <taxon>Hedyotis-Oldenlandia complex</taxon>
        <taxon>Oldenlandia</taxon>
    </lineage>
</organism>
<evidence type="ECO:0000256" key="1">
    <source>
        <dbReference type="SAM" id="MobiDB-lite"/>
    </source>
</evidence>
<evidence type="ECO:0000313" key="2">
    <source>
        <dbReference type="EMBL" id="CAI9115630.1"/>
    </source>
</evidence>
<proteinExistence type="predicted"/>
<keyword evidence="3" id="KW-1185">Reference proteome</keyword>
<protein>
    <submittedName>
        <fullName evidence="2">OLC1v1016590C1</fullName>
    </submittedName>
</protein>
<feature type="region of interest" description="Disordered" evidence="1">
    <location>
        <begin position="128"/>
        <end position="165"/>
    </location>
</feature>
<dbReference type="EMBL" id="OX459125">
    <property type="protein sequence ID" value="CAI9115630.1"/>
    <property type="molecule type" value="Genomic_DNA"/>
</dbReference>
<gene>
    <name evidence="2" type="ORF">OLC1_LOCUS22119</name>
</gene>
<evidence type="ECO:0000313" key="3">
    <source>
        <dbReference type="Proteomes" id="UP001161247"/>
    </source>
</evidence>
<accession>A0AAV1E7J0</accession>
<dbReference type="PANTHER" id="PTHR33233">
    <property type="entry name" value="ENDONUCLEASE/EXONUCLEASE/PHOSPHATASE"/>
    <property type="match status" value="1"/>
</dbReference>
<dbReference type="PANTHER" id="PTHR33233:SF17">
    <property type="entry name" value="DUF4283 DOMAIN-CONTAINING PROTEIN"/>
    <property type="match status" value="1"/>
</dbReference>